<name>A0A8J8NSR8_HALGN</name>
<proteinExistence type="predicted"/>
<accession>A0A8J8NSR8</accession>
<protein>
    <submittedName>
        <fullName evidence="1">Uncharacterized protein</fullName>
    </submittedName>
</protein>
<dbReference type="Proteomes" id="UP000785679">
    <property type="component" value="Unassembled WGS sequence"/>
</dbReference>
<gene>
    <name evidence="1" type="ORF">FGO68_gene4188</name>
</gene>
<comment type="caution">
    <text evidence="1">The sequence shown here is derived from an EMBL/GenBank/DDBJ whole genome shotgun (WGS) entry which is preliminary data.</text>
</comment>
<organism evidence="1 2">
    <name type="scientific">Halteria grandinella</name>
    <dbReference type="NCBI Taxonomy" id="5974"/>
    <lineage>
        <taxon>Eukaryota</taxon>
        <taxon>Sar</taxon>
        <taxon>Alveolata</taxon>
        <taxon>Ciliophora</taxon>
        <taxon>Intramacronucleata</taxon>
        <taxon>Spirotrichea</taxon>
        <taxon>Stichotrichia</taxon>
        <taxon>Sporadotrichida</taxon>
        <taxon>Halteriidae</taxon>
        <taxon>Halteria</taxon>
    </lineage>
</organism>
<sequence>MLSVSNATEQFKGCLMDLPKLHTFRVEYNFFKELQLIHFSNLKVLIFNLVWDLRFNSAPDAAFDQLMAQHFNTTFAKLEFLQVQNIVFDFMKLPHPNLKEVNIKMGIGLQKLFDDILEVPKNKRKGFKIKSKFFVKYHDDADRGIHQLQKKFAKECPNAELSYKIKR</sequence>
<dbReference type="AlphaFoldDB" id="A0A8J8NSR8"/>
<reference evidence="1" key="1">
    <citation type="submission" date="2019-06" db="EMBL/GenBank/DDBJ databases">
        <authorList>
            <person name="Zheng W."/>
        </authorList>
    </citation>
    <scope>NUCLEOTIDE SEQUENCE</scope>
    <source>
        <strain evidence="1">QDHG01</strain>
    </source>
</reference>
<dbReference type="EMBL" id="RRYP01006326">
    <property type="protein sequence ID" value="TNV81292.1"/>
    <property type="molecule type" value="Genomic_DNA"/>
</dbReference>
<evidence type="ECO:0000313" key="2">
    <source>
        <dbReference type="Proteomes" id="UP000785679"/>
    </source>
</evidence>
<keyword evidence="2" id="KW-1185">Reference proteome</keyword>
<evidence type="ECO:0000313" key="1">
    <source>
        <dbReference type="EMBL" id="TNV81292.1"/>
    </source>
</evidence>